<dbReference type="PANTHER" id="PTHR40448">
    <property type="entry name" value="TWO-COMPONENT SENSOR HISTIDINE KINASE"/>
    <property type="match status" value="1"/>
</dbReference>
<dbReference type="RefSeq" id="WP_281844404.1">
    <property type="nucleotide sequence ID" value="NZ_BSBO01000022.1"/>
</dbReference>
<dbReference type="GO" id="GO:0042802">
    <property type="term" value="F:identical protein binding"/>
    <property type="evidence" value="ECO:0007669"/>
    <property type="project" value="TreeGrafter"/>
</dbReference>
<feature type="transmembrane region" description="Helical" evidence="1">
    <location>
        <begin position="165"/>
        <end position="183"/>
    </location>
</feature>
<dbReference type="EMBL" id="BSBO01000022">
    <property type="protein sequence ID" value="GLG05007.1"/>
    <property type="molecule type" value="Genomic_DNA"/>
</dbReference>
<evidence type="ECO:0000313" key="6">
    <source>
        <dbReference type="Proteomes" id="UP001145145"/>
    </source>
</evidence>
<reference evidence="3" key="1">
    <citation type="submission" date="2022-11" db="EMBL/GenBank/DDBJ databases">
        <title>Draft genome sequence of Sellimonas catena strain 12EGH17.</title>
        <authorList>
            <person name="Atsushi H."/>
            <person name="Moriya O."/>
            <person name="Mitsuo S."/>
        </authorList>
    </citation>
    <scope>NUCLEOTIDE SEQUENCE</scope>
    <source>
        <strain evidence="3">12EGH17</strain>
    </source>
</reference>
<gene>
    <name evidence="3" type="ORF">Selli1_21810</name>
    <name evidence="4" type="ORF">Selli2_05050</name>
</gene>
<dbReference type="InterPro" id="IPR032834">
    <property type="entry name" value="NatK-like_C"/>
</dbReference>
<keyword evidence="1" id="KW-1133">Transmembrane helix</keyword>
<organism evidence="4 5">
    <name type="scientific">Sellimonas catena</name>
    <dbReference type="NCBI Taxonomy" id="2994035"/>
    <lineage>
        <taxon>Bacteria</taxon>
        <taxon>Bacillati</taxon>
        <taxon>Bacillota</taxon>
        <taxon>Clostridia</taxon>
        <taxon>Lachnospirales</taxon>
        <taxon>Lachnospiraceae</taxon>
        <taxon>Sellimonas</taxon>
    </lineage>
</organism>
<dbReference type="PANTHER" id="PTHR40448:SF1">
    <property type="entry name" value="TWO-COMPONENT SENSOR HISTIDINE KINASE"/>
    <property type="match status" value="1"/>
</dbReference>
<reference evidence="3" key="2">
    <citation type="submission" date="2022-11" db="EMBL/GenBank/DDBJ databases">
        <title>Draft genome sequence of Sellimonas catena strain 12EGH17.</title>
        <authorList>
            <person name="Hisatomi A."/>
            <person name="Ohkuma M."/>
            <person name="Sakamoto M."/>
        </authorList>
    </citation>
    <scope>NUCLEOTIDE SEQUENCE</scope>
    <source>
        <strain evidence="3">12EGH17</strain>
    </source>
</reference>
<evidence type="ECO:0000256" key="1">
    <source>
        <dbReference type="SAM" id="Phobius"/>
    </source>
</evidence>
<feature type="transmembrane region" description="Helical" evidence="1">
    <location>
        <begin position="94"/>
        <end position="116"/>
    </location>
</feature>
<feature type="transmembrane region" description="Helical" evidence="1">
    <location>
        <begin position="6"/>
        <end position="26"/>
    </location>
</feature>
<name>A0A9W6FGR2_9FIRM</name>
<evidence type="ECO:0000313" key="3">
    <source>
        <dbReference type="EMBL" id="GLG05007.1"/>
    </source>
</evidence>
<feature type="transmembrane region" description="Helical" evidence="1">
    <location>
        <begin position="62"/>
        <end position="82"/>
    </location>
</feature>
<evidence type="ECO:0000259" key="2">
    <source>
        <dbReference type="Pfam" id="PF14501"/>
    </source>
</evidence>
<feature type="transmembrane region" description="Helical" evidence="1">
    <location>
        <begin position="38"/>
        <end position="56"/>
    </location>
</feature>
<dbReference type="SUPFAM" id="SSF55874">
    <property type="entry name" value="ATPase domain of HSP90 chaperone/DNA topoisomerase II/histidine kinase"/>
    <property type="match status" value="1"/>
</dbReference>
<dbReference type="Proteomes" id="UP001145094">
    <property type="component" value="Unassembled WGS sequence"/>
</dbReference>
<dbReference type="AlphaFoldDB" id="A0A9W6FGR2"/>
<reference evidence="4 6" key="5">
    <citation type="journal article" date="2023" name="Int. J. Syst. Evol. Microbiol.">
        <title>Sellimonas catena sp. nov., isolated from human faeces.</title>
        <authorList>
            <person name="Hisatomi A."/>
            <person name="Ohkuma M."/>
            <person name="Sakamoto M."/>
        </authorList>
    </citation>
    <scope>NUCLEOTIDE SEQUENCE</scope>
    <source>
        <strain evidence="3 6">12EGH17</strain>
        <strain evidence="4">18CBH55</strain>
    </source>
</reference>
<dbReference type="Gene3D" id="3.30.565.10">
    <property type="entry name" value="Histidine kinase-like ATPase, C-terminal domain"/>
    <property type="match status" value="1"/>
</dbReference>
<dbReference type="Proteomes" id="UP001145145">
    <property type="component" value="Unassembled WGS sequence"/>
</dbReference>
<proteinExistence type="predicted"/>
<keyword evidence="6" id="KW-1185">Reference proteome</keyword>
<protein>
    <recommendedName>
        <fullName evidence="2">Sensor histidine kinase NatK-like C-terminal domain-containing protein</fullName>
    </recommendedName>
</protein>
<accession>A0A9W6FGR2</accession>
<keyword evidence="1" id="KW-0472">Membrane</keyword>
<feature type="domain" description="Sensor histidine kinase NatK-like C-terminal" evidence="2">
    <location>
        <begin position="334"/>
        <end position="434"/>
    </location>
</feature>
<dbReference type="InterPro" id="IPR036890">
    <property type="entry name" value="HATPase_C_sf"/>
</dbReference>
<sequence>MGRQIHGIVLILLSICEVWMCYQVLYRTVLEKEHLRKWQKVLIWGNILGAGIILGINRKLLFFSITMFVFVISITLFCAWIVERKNMLIKIEIIILYYTILALLDFFCGFISMEMIGKQFWEEIYKFSQSMVQCALFLIPRAGVALLLAKWEENGLVLKGDRKKLALLCAMFLGLLRIYWVIMMNMAIDARKAQGWGAAVSMVFVSVLTAGVFMFFHRFQLLKTENKMLLEMEILSENHMKDMKIMMEKNRIQTHDMKHHLLILREYGQEKQWDSLMSYLNELSDDILVQKKTVWTQVGILDTLLEQKKTKAESKGIEVRVQADRIVGLPFSDMEICTLFSNLLDNAIEACEKIEDDRRWVAIQITRKSGMLYLTISNSIKDRPAEQEGKLITNKQNHQLHGYGIKSVQKIVRKYEGDFSYQIRESEFIVTITFWRLEERNEI</sequence>
<dbReference type="EMBL" id="BSCH01000003">
    <property type="protein sequence ID" value="GLG89078.1"/>
    <property type="molecule type" value="Genomic_DNA"/>
</dbReference>
<keyword evidence="1" id="KW-0812">Transmembrane</keyword>
<evidence type="ECO:0000313" key="4">
    <source>
        <dbReference type="EMBL" id="GLG89078.1"/>
    </source>
</evidence>
<dbReference type="CDD" id="cd16935">
    <property type="entry name" value="HATPase_AgrC-ComD-like"/>
    <property type="match status" value="1"/>
</dbReference>
<evidence type="ECO:0000313" key="5">
    <source>
        <dbReference type="Proteomes" id="UP001145094"/>
    </source>
</evidence>
<dbReference type="Pfam" id="PF14501">
    <property type="entry name" value="HATPase_c_5"/>
    <property type="match status" value="1"/>
</dbReference>
<comment type="caution">
    <text evidence="4">The sequence shown here is derived from an EMBL/GenBank/DDBJ whole genome shotgun (WGS) entry which is preliminary data.</text>
</comment>
<feature type="transmembrane region" description="Helical" evidence="1">
    <location>
        <begin position="195"/>
        <end position="216"/>
    </location>
</feature>
<reference evidence="4" key="4">
    <citation type="submission" date="2022-11" db="EMBL/GenBank/DDBJ databases">
        <title>Draft genome sequence of Sellimonas catena strain 18CBH55.</title>
        <authorList>
            <person name="Hisatomi A."/>
            <person name="Ohkuma M."/>
            <person name="Sakamoto M."/>
        </authorList>
    </citation>
    <scope>NUCLEOTIDE SEQUENCE</scope>
    <source>
        <strain evidence="4">18CBH55</strain>
    </source>
</reference>
<reference evidence="4" key="3">
    <citation type="submission" date="2022-11" db="EMBL/GenBank/DDBJ databases">
        <title>Draft genome sequence of Sellimonas catena strain 18CBH55.</title>
        <authorList>
            <person name="Atsushi H."/>
            <person name="Moriya O."/>
            <person name="Mitsuo S."/>
        </authorList>
    </citation>
    <scope>NUCLEOTIDE SEQUENCE</scope>
    <source>
        <strain evidence="4">18CBH55</strain>
    </source>
</reference>